<feature type="chain" id="PRO_5030551772" evidence="1">
    <location>
        <begin position="32"/>
        <end position="74"/>
    </location>
</feature>
<name>A0A7W9UQB3_9ACTN</name>
<comment type="caution">
    <text evidence="2">The sequence shown here is derived from an EMBL/GenBank/DDBJ whole genome shotgun (WGS) entry which is preliminary data.</text>
</comment>
<evidence type="ECO:0000256" key="1">
    <source>
        <dbReference type="SAM" id="SignalP"/>
    </source>
</evidence>
<feature type="signal peptide" evidence="1">
    <location>
        <begin position="1"/>
        <end position="31"/>
    </location>
</feature>
<organism evidence="2 3">
    <name type="scientific">Streptomyces echinatus</name>
    <dbReference type="NCBI Taxonomy" id="67293"/>
    <lineage>
        <taxon>Bacteria</taxon>
        <taxon>Bacillati</taxon>
        <taxon>Actinomycetota</taxon>
        <taxon>Actinomycetes</taxon>
        <taxon>Kitasatosporales</taxon>
        <taxon>Streptomycetaceae</taxon>
        <taxon>Streptomyces</taxon>
    </lineage>
</organism>
<keyword evidence="3" id="KW-1185">Reference proteome</keyword>
<evidence type="ECO:0000313" key="2">
    <source>
        <dbReference type="EMBL" id="MBB5926324.1"/>
    </source>
</evidence>
<reference evidence="2 3" key="1">
    <citation type="submission" date="2020-08" db="EMBL/GenBank/DDBJ databases">
        <title>Genomic Encyclopedia of Type Strains, Phase III (KMG-III): the genomes of soil and plant-associated and newly described type strains.</title>
        <authorList>
            <person name="Whitman W."/>
        </authorList>
    </citation>
    <scope>NUCLEOTIDE SEQUENCE [LARGE SCALE GENOMIC DNA]</scope>
    <source>
        <strain evidence="2 3">CECT 3313</strain>
    </source>
</reference>
<keyword evidence="1" id="KW-0732">Signal</keyword>
<evidence type="ECO:0000313" key="3">
    <source>
        <dbReference type="Proteomes" id="UP000585836"/>
    </source>
</evidence>
<protein>
    <submittedName>
        <fullName evidence="2">Uncharacterized protein</fullName>
    </submittedName>
</protein>
<sequence length="74" mass="7718">MPRLPIGRRAGLSPVTAGSALVAAMAVPASAAGGKVSVSLGEPLLTAKRHIITDPVDGHCYRDSCRKPRRSRRG</sequence>
<gene>
    <name evidence="2" type="ORF">FHS34_001780</name>
</gene>
<dbReference type="AlphaFoldDB" id="A0A7W9UQB3"/>
<accession>A0A7W9UQB3</accession>
<dbReference type="Proteomes" id="UP000585836">
    <property type="component" value="Unassembled WGS sequence"/>
</dbReference>
<dbReference type="EMBL" id="JACHJK010000003">
    <property type="protein sequence ID" value="MBB5926324.1"/>
    <property type="molecule type" value="Genomic_DNA"/>
</dbReference>
<proteinExistence type="predicted"/>